<evidence type="ECO:0000313" key="1">
    <source>
        <dbReference type="EMBL" id="EHK22394.1"/>
    </source>
</evidence>
<dbReference type="Proteomes" id="UP000007115">
    <property type="component" value="Unassembled WGS sequence"/>
</dbReference>
<dbReference type="VEuPathDB" id="FungiDB:TRIVIDRAFT_60744"/>
<organism evidence="1 2">
    <name type="scientific">Hypocrea virens (strain Gv29-8 / FGSC 10586)</name>
    <name type="common">Gliocladium virens</name>
    <name type="synonym">Trichoderma virens</name>
    <dbReference type="NCBI Taxonomy" id="413071"/>
    <lineage>
        <taxon>Eukaryota</taxon>
        <taxon>Fungi</taxon>
        <taxon>Dikarya</taxon>
        <taxon>Ascomycota</taxon>
        <taxon>Pezizomycotina</taxon>
        <taxon>Sordariomycetes</taxon>
        <taxon>Hypocreomycetidae</taxon>
        <taxon>Hypocreales</taxon>
        <taxon>Hypocreaceae</taxon>
        <taxon>Trichoderma</taxon>
    </lineage>
</organism>
<sequence>MAQTRLQHNLLVEKDAASTAVSTSTPKSPCCITPTLNVGKWESSPDQNATQPHQDATCAACSIGINATWQHSLLAAQELDEIASVGRLGSDMGIITAQSASTLSICAEQVTNDEGLGRQQGQRPSLVAETVGGEPSQRTCNGHDTPPSPSIGTVCRQSLLESLPLRERVKGAAPWSQRWHHSNPEVSWFWRVVNLPWPRHSYMFRTVLAVQ</sequence>
<protein>
    <submittedName>
        <fullName evidence="1">Uncharacterized protein</fullName>
    </submittedName>
</protein>
<dbReference type="GeneID" id="25796125"/>
<dbReference type="RefSeq" id="XP_013956617.1">
    <property type="nucleotide sequence ID" value="XM_014101142.1"/>
</dbReference>
<dbReference type="HOGENOM" id="CLU_1305024_0_0_1"/>
<gene>
    <name evidence="1" type="ORF">TRIVIDRAFT_60744</name>
</gene>
<dbReference type="EMBL" id="ABDF02000006">
    <property type="protein sequence ID" value="EHK22394.1"/>
    <property type="molecule type" value="Genomic_DNA"/>
</dbReference>
<dbReference type="AlphaFoldDB" id="G9MTP3"/>
<accession>G9MTP3</accession>
<dbReference type="OrthoDB" id="10450197at2759"/>
<dbReference type="InParanoid" id="G9MTP3"/>
<proteinExistence type="predicted"/>
<reference evidence="1 2" key="1">
    <citation type="journal article" date="2011" name="Genome Biol.">
        <title>Comparative genome sequence analysis underscores mycoparasitism as the ancestral life style of Trichoderma.</title>
        <authorList>
            <person name="Kubicek C.P."/>
            <person name="Herrera-Estrella A."/>
            <person name="Seidl-Seiboth V."/>
            <person name="Martinez D.A."/>
            <person name="Druzhinina I.S."/>
            <person name="Thon M."/>
            <person name="Zeilinger S."/>
            <person name="Casas-Flores S."/>
            <person name="Horwitz B.A."/>
            <person name="Mukherjee P.K."/>
            <person name="Mukherjee M."/>
            <person name="Kredics L."/>
            <person name="Alcaraz L.D."/>
            <person name="Aerts A."/>
            <person name="Antal Z."/>
            <person name="Atanasova L."/>
            <person name="Cervantes-Badillo M.G."/>
            <person name="Challacombe J."/>
            <person name="Chertkov O."/>
            <person name="McCluskey K."/>
            <person name="Coulpier F."/>
            <person name="Deshpande N."/>
            <person name="von Doehren H."/>
            <person name="Ebbole D.J."/>
            <person name="Esquivel-Naranjo E.U."/>
            <person name="Fekete E."/>
            <person name="Flipphi M."/>
            <person name="Glaser F."/>
            <person name="Gomez-Rodriguez E.Y."/>
            <person name="Gruber S."/>
            <person name="Han C."/>
            <person name="Henrissat B."/>
            <person name="Hermosa R."/>
            <person name="Hernandez-Onate M."/>
            <person name="Karaffa L."/>
            <person name="Kosti I."/>
            <person name="Le Crom S."/>
            <person name="Lindquist E."/>
            <person name="Lucas S."/>
            <person name="Luebeck M."/>
            <person name="Luebeck P.S."/>
            <person name="Margeot A."/>
            <person name="Metz B."/>
            <person name="Misra M."/>
            <person name="Nevalainen H."/>
            <person name="Omann M."/>
            <person name="Packer N."/>
            <person name="Perrone G."/>
            <person name="Uresti-Rivera E.E."/>
            <person name="Salamov A."/>
            <person name="Schmoll M."/>
            <person name="Seiboth B."/>
            <person name="Shapiro H."/>
            <person name="Sukno S."/>
            <person name="Tamayo-Ramos J.A."/>
            <person name="Tisch D."/>
            <person name="Wiest A."/>
            <person name="Wilkinson H.H."/>
            <person name="Zhang M."/>
            <person name="Coutinho P.M."/>
            <person name="Kenerley C.M."/>
            <person name="Monte E."/>
            <person name="Baker S.E."/>
            <person name="Grigoriev I.V."/>
        </authorList>
    </citation>
    <scope>NUCLEOTIDE SEQUENCE [LARGE SCALE GENOMIC DNA]</scope>
    <source>
        <strain evidence="2">Gv29-8 / FGSC 10586</strain>
    </source>
</reference>
<name>G9MTP3_HYPVG</name>
<comment type="caution">
    <text evidence="1">The sequence shown here is derived from an EMBL/GenBank/DDBJ whole genome shotgun (WGS) entry which is preliminary data.</text>
</comment>
<evidence type="ECO:0000313" key="2">
    <source>
        <dbReference type="Proteomes" id="UP000007115"/>
    </source>
</evidence>
<keyword evidence="2" id="KW-1185">Reference proteome</keyword>